<dbReference type="EMBL" id="JACSDY010000004">
    <property type="protein sequence ID" value="KAF7429626.1"/>
    <property type="molecule type" value="Genomic_DNA"/>
</dbReference>
<dbReference type="AlphaFoldDB" id="A0A834P627"/>
<sequence length="213" mass="24073">MAGIPRLSKIARGKVEVEFRCLEIASVGQKEGSYHDEKLSYGDKQLTASKDPPSWIVAMLYAEGRHATSNSSKLFGTSYNIDVAQEKRFHGGPTFTSSPSLYQRLAIVAILTQPLIINLVEFSSNFLKVLWVFTEFNINKWLALKNFNTLLDKSNKDFMVFPKSSFRVNPVRVVPIITRLTAPSPNQLYPLTFYLTGKKRKEGGRTMSKIQFT</sequence>
<organism evidence="1 2">
    <name type="scientific">Vespula pensylvanica</name>
    <name type="common">Western yellow jacket</name>
    <name type="synonym">Wasp</name>
    <dbReference type="NCBI Taxonomy" id="30213"/>
    <lineage>
        <taxon>Eukaryota</taxon>
        <taxon>Metazoa</taxon>
        <taxon>Ecdysozoa</taxon>
        <taxon>Arthropoda</taxon>
        <taxon>Hexapoda</taxon>
        <taxon>Insecta</taxon>
        <taxon>Pterygota</taxon>
        <taxon>Neoptera</taxon>
        <taxon>Endopterygota</taxon>
        <taxon>Hymenoptera</taxon>
        <taxon>Apocrita</taxon>
        <taxon>Aculeata</taxon>
        <taxon>Vespoidea</taxon>
        <taxon>Vespidae</taxon>
        <taxon>Vespinae</taxon>
        <taxon>Vespula</taxon>
    </lineage>
</organism>
<dbReference type="Proteomes" id="UP000600918">
    <property type="component" value="Unassembled WGS sequence"/>
</dbReference>
<comment type="caution">
    <text evidence="1">The sequence shown here is derived from an EMBL/GenBank/DDBJ whole genome shotgun (WGS) entry which is preliminary data.</text>
</comment>
<gene>
    <name evidence="1" type="ORF">H0235_006024</name>
</gene>
<evidence type="ECO:0000313" key="1">
    <source>
        <dbReference type="EMBL" id="KAF7429626.1"/>
    </source>
</evidence>
<evidence type="ECO:0000313" key="2">
    <source>
        <dbReference type="Proteomes" id="UP000600918"/>
    </source>
</evidence>
<protein>
    <submittedName>
        <fullName evidence="1">Uncharacterized protein</fullName>
    </submittedName>
</protein>
<keyword evidence="2" id="KW-1185">Reference proteome</keyword>
<name>A0A834P627_VESPE</name>
<reference evidence="1" key="1">
    <citation type="journal article" date="2020" name="G3 (Bethesda)">
        <title>High-Quality Assemblies for Three Invasive Social Wasps from the &lt;i&gt;Vespula&lt;/i&gt; Genus.</title>
        <authorList>
            <person name="Harrop T.W.R."/>
            <person name="Guhlin J."/>
            <person name="McLaughlin G.M."/>
            <person name="Permina E."/>
            <person name="Stockwell P."/>
            <person name="Gilligan J."/>
            <person name="Le Lec M.F."/>
            <person name="Gruber M.A.M."/>
            <person name="Quinn O."/>
            <person name="Lovegrove M."/>
            <person name="Duncan E.J."/>
            <person name="Remnant E.J."/>
            <person name="Van Eeckhoven J."/>
            <person name="Graham B."/>
            <person name="Knapp R.A."/>
            <person name="Langford K.W."/>
            <person name="Kronenberg Z."/>
            <person name="Press M.O."/>
            <person name="Eacker S.M."/>
            <person name="Wilson-Rankin E.E."/>
            <person name="Purcell J."/>
            <person name="Lester P.J."/>
            <person name="Dearden P.K."/>
        </authorList>
    </citation>
    <scope>NUCLEOTIDE SEQUENCE</scope>
    <source>
        <strain evidence="1">Volc-1</strain>
    </source>
</reference>
<accession>A0A834P627</accession>
<proteinExistence type="predicted"/>